<evidence type="ECO:0000256" key="5">
    <source>
        <dbReference type="ARBA" id="ARBA00023284"/>
    </source>
</evidence>
<dbReference type="EMBL" id="AP018216">
    <property type="protein sequence ID" value="BAY67511.1"/>
    <property type="molecule type" value="Genomic_DNA"/>
</dbReference>
<proteinExistence type="inferred from homology"/>
<dbReference type="InterPro" id="IPR005746">
    <property type="entry name" value="Thioredoxin"/>
</dbReference>
<dbReference type="PIRSF" id="PIRSF000077">
    <property type="entry name" value="Thioredoxin"/>
    <property type="match status" value="1"/>
</dbReference>
<keyword evidence="3" id="KW-0249">Electron transport</keyword>
<evidence type="ECO:0000256" key="6">
    <source>
        <dbReference type="NCBIfam" id="TIGR01068"/>
    </source>
</evidence>
<keyword evidence="2" id="KW-0813">Transport</keyword>
<evidence type="ECO:0000256" key="7">
    <source>
        <dbReference type="PIRNR" id="PIRNR000077"/>
    </source>
</evidence>
<evidence type="ECO:0000313" key="12">
    <source>
        <dbReference type="Proteomes" id="UP000217507"/>
    </source>
</evidence>
<evidence type="ECO:0000256" key="3">
    <source>
        <dbReference type="ARBA" id="ARBA00022982"/>
    </source>
</evidence>
<dbReference type="NCBIfam" id="TIGR01068">
    <property type="entry name" value="thioredoxin"/>
    <property type="match status" value="1"/>
</dbReference>
<evidence type="ECO:0000313" key="11">
    <source>
        <dbReference type="EMBL" id="BAY67511.1"/>
    </source>
</evidence>
<dbReference type="PRINTS" id="PR00421">
    <property type="entry name" value="THIOREDOXIN"/>
</dbReference>
<evidence type="ECO:0000259" key="10">
    <source>
        <dbReference type="PROSITE" id="PS51352"/>
    </source>
</evidence>
<evidence type="ECO:0000256" key="8">
    <source>
        <dbReference type="PIRSR" id="PIRSR000077-1"/>
    </source>
</evidence>
<dbReference type="PROSITE" id="PS51352">
    <property type="entry name" value="THIOREDOXIN_2"/>
    <property type="match status" value="1"/>
</dbReference>
<accession>A0A1Z4KET9</accession>
<evidence type="ECO:0000256" key="2">
    <source>
        <dbReference type="ARBA" id="ARBA00022448"/>
    </source>
</evidence>
<keyword evidence="4 9" id="KW-1015">Disulfide bond</keyword>
<protein>
    <recommendedName>
        <fullName evidence="6 7">Thioredoxin</fullName>
    </recommendedName>
</protein>
<feature type="site" description="Deprotonates C-terminal active site Cys" evidence="8">
    <location>
        <position position="24"/>
    </location>
</feature>
<gene>
    <name evidence="11" type="ORF">NIES23_02850</name>
</gene>
<name>A0A1Z4KET9_ANAVA</name>
<dbReference type="PROSITE" id="PS00194">
    <property type="entry name" value="THIOREDOXIN_1"/>
    <property type="match status" value="1"/>
</dbReference>
<dbReference type="Gene3D" id="3.40.30.10">
    <property type="entry name" value="Glutaredoxin"/>
    <property type="match status" value="1"/>
</dbReference>
<dbReference type="InterPro" id="IPR036249">
    <property type="entry name" value="Thioredoxin-like_sf"/>
</dbReference>
<reference evidence="11 12" key="1">
    <citation type="submission" date="2017-06" db="EMBL/GenBank/DDBJ databases">
        <title>Genome sequencing of cyanobaciteial culture collection at National Institute for Environmental Studies (NIES).</title>
        <authorList>
            <person name="Hirose Y."/>
            <person name="Shimura Y."/>
            <person name="Fujisawa T."/>
            <person name="Nakamura Y."/>
            <person name="Kawachi M."/>
        </authorList>
    </citation>
    <scope>NUCLEOTIDE SEQUENCE [LARGE SCALE GENOMIC DNA]</scope>
    <source>
        <strain evidence="11 12">NIES-23</strain>
    </source>
</reference>
<evidence type="ECO:0000256" key="1">
    <source>
        <dbReference type="ARBA" id="ARBA00008987"/>
    </source>
</evidence>
<dbReference type="CDD" id="cd02947">
    <property type="entry name" value="TRX_family"/>
    <property type="match status" value="1"/>
</dbReference>
<dbReference type="SUPFAM" id="SSF52833">
    <property type="entry name" value="Thioredoxin-like"/>
    <property type="match status" value="1"/>
</dbReference>
<dbReference type="GO" id="GO:0005737">
    <property type="term" value="C:cytoplasm"/>
    <property type="evidence" value="ECO:0007669"/>
    <property type="project" value="TreeGrafter"/>
</dbReference>
<dbReference type="FunFam" id="3.40.30.10:FF:000001">
    <property type="entry name" value="Thioredoxin"/>
    <property type="match status" value="1"/>
</dbReference>
<dbReference type="Pfam" id="PF00085">
    <property type="entry name" value="Thioredoxin"/>
    <property type="match status" value="1"/>
</dbReference>
<organism evidence="11 12">
    <name type="scientific">Trichormus variabilis NIES-23</name>
    <dbReference type="NCBI Taxonomy" id="1973479"/>
    <lineage>
        <taxon>Bacteria</taxon>
        <taxon>Bacillati</taxon>
        <taxon>Cyanobacteriota</taxon>
        <taxon>Cyanophyceae</taxon>
        <taxon>Nostocales</taxon>
        <taxon>Nostocaceae</taxon>
        <taxon>Trichormus</taxon>
    </lineage>
</organism>
<sequence>MTEKKQFNSFEEMLSGSDLPVLVDFYADWCGPCQMMGTILQQVNNQLKDRIRIVKIDTEKYTELATQYQIAALPTLVLFKQGKPVDRIEGVLQTPDLVRRLQSFV</sequence>
<feature type="domain" description="Thioredoxin" evidence="10">
    <location>
        <begin position="1"/>
        <end position="105"/>
    </location>
</feature>
<dbReference type="PANTHER" id="PTHR45663:SF15">
    <property type="entry name" value="THIOREDOXIN Y1, CHLOROPLASTIC"/>
    <property type="match status" value="1"/>
</dbReference>
<feature type="site" description="Contributes to redox potential value" evidence="8">
    <location>
        <position position="32"/>
    </location>
</feature>
<feature type="disulfide bond" description="Redox-active" evidence="9">
    <location>
        <begin position="30"/>
        <end position="33"/>
    </location>
</feature>
<dbReference type="InterPro" id="IPR017937">
    <property type="entry name" value="Thioredoxin_CS"/>
</dbReference>
<dbReference type="InterPro" id="IPR013766">
    <property type="entry name" value="Thioredoxin_domain"/>
</dbReference>
<comment type="similarity">
    <text evidence="1 7">Belongs to the thioredoxin family.</text>
</comment>
<evidence type="ECO:0000256" key="4">
    <source>
        <dbReference type="ARBA" id="ARBA00023157"/>
    </source>
</evidence>
<dbReference type="GO" id="GO:0015035">
    <property type="term" value="F:protein-disulfide reductase activity"/>
    <property type="evidence" value="ECO:0007669"/>
    <property type="project" value="UniProtKB-UniRule"/>
</dbReference>
<feature type="site" description="Contributes to redox potential value" evidence="8">
    <location>
        <position position="31"/>
    </location>
</feature>
<evidence type="ECO:0000256" key="9">
    <source>
        <dbReference type="PIRSR" id="PIRSR000077-4"/>
    </source>
</evidence>
<dbReference type="AlphaFoldDB" id="A0A1Z4KET9"/>
<dbReference type="Proteomes" id="UP000217507">
    <property type="component" value="Chromosome"/>
</dbReference>
<feature type="active site" description="Nucleophile" evidence="8">
    <location>
        <position position="30"/>
    </location>
</feature>
<keyword evidence="5 9" id="KW-0676">Redox-active center</keyword>
<feature type="active site" description="Nucleophile" evidence="8">
    <location>
        <position position="33"/>
    </location>
</feature>
<dbReference type="PANTHER" id="PTHR45663">
    <property type="entry name" value="GEO12009P1"/>
    <property type="match status" value="1"/>
</dbReference>